<feature type="domain" description="HTH araC/xylS-type" evidence="4">
    <location>
        <begin position="197"/>
        <end position="302"/>
    </location>
</feature>
<dbReference type="PANTHER" id="PTHR43280">
    <property type="entry name" value="ARAC-FAMILY TRANSCRIPTIONAL REGULATOR"/>
    <property type="match status" value="1"/>
</dbReference>
<dbReference type="Proteomes" id="UP001202180">
    <property type="component" value="Unassembled WGS sequence"/>
</dbReference>
<dbReference type="Gene3D" id="1.10.10.60">
    <property type="entry name" value="Homeodomain-like"/>
    <property type="match status" value="1"/>
</dbReference>
<name>A0ABT0HE30_9BACT</name>
<keyword evidence="1" id="KW-0805">Transcription regulation</keyword>
<evidence type="ECO:0000256" key="2">
    <source>
        <dbReference type="ARBA" id="ARBA00023125"/>
    </source>
</evidence>
<protein>
    <submittedName>
        <fullName evidence="5">Helix-turn-helix transcriptional regulator</fullName>
    </submittedName>
</protein>
<dbReference type="EMBL" id="JALPRF010000001">
    <property type="protein sequence ID" value="MCK8490412.1"/>
    <property type="molecule type" value="Genomic_DNA"/>
</dbReference>
<keyword evidence="6" id="KW-1185">Reference proteome</keyword>
<dbReference type="RefSeq" id="WP_248475249.1">
    <property type="nucleotide sequence ID" value="NZ_JALPRF010000001.1"/>
</dbReference>
<dbReference type="InterPro" id="IPR009057">
    <property type="entry name" value="Homeodomain-like_sf"/>
</dbReference>
<keyword evidence="2" id="KW-0238">DNA-binding</keyword>
<proteinExistence type="predicted"/>
<dbReference type="PANTHER" id="PTHR43280:SF32">
    <property type="entry name" value="TRANSCRIPTIONAL REGULATORY PROTEIN"/>
    <property type="match status" value="1"/>
</dbReference>
<organism evidence="5 6">
    <name type="scientific">Spirosoma liriopis</name>
    <dbReference type="NCBI Taxonomy" id="2937440"/>
    <lineage>
        <taxon>Bacteria</taxon>
        <taxon>Pseudomonadati</taxon>
        <taxon>Bacteroidota</taxon>
        <taxon>Cytophagia</taxon>
        <taxon>Cytophagales</taxon>
        <taxon>Cytophagaceae</taxon>
        <taxon>Spirosoma</taxon>
    </lineage>
</organism>
<evidence type="ECO:0000313" key="6">
    <source>
        <dbReference type="Proteomes" id="UP001202180"/>
    </source>
</evidence>
<dbReference type="InterPro" id="IPR018060">
    <property type="entry name" value="HTH_AraC"/>
</dbReference>
<evidence type="ECO:0000259" key="4">
    <source>
        <dbReference type="PROSITE" id="PS01124"/>
    </source>
</evidence>
<evidence type="ECO:0000313" key="5">
    <source>
        <dbReference type="EMBL" id="MCK8490412.1"/>
    </source>
</evidence>
<comment type="caution">
    <text evidence="5">The sequence shown here is derived from an EMBL/GenBank/DDBJ whole genome shotgun (WGS) entry which is preliminary data.</text>
</comment>
<dbReference type="SMART" id="SM00342">
    <property type="entry name" value="HTH_ARAC"/>
    <property type="match status" value="1"/>
</dbReference>
<evidence type="ECO:0000256" key="3">
    <source>
        <dbReference type="ARBA" id="ARBA00023163"/>
    </source>
</evidence>
<dbReference type="PROSITE" id="PS01124">
    <property type="entry name" value="HTH_ARAC_FAMILY_2"/>
    <property type="match status" value="1"/>
</dbReference>
<keyword evidence="3" id="KW-0804">Transcription</keyword>
<gene>
    <name evidence="5" type="ORF">M0L20_01035</name>
</gene>
<sequence length="304" mass="35349">MKKEEQQPIRVIQSISELHRLLHLPKPEHPLVSVIQLDKVKQSPQLLNERVIYPFYQVCMKKNYDGKMRYGQNYYDFDEGVLSFISPGQLLYTSAGATDGWVLLIHPDFMQGYTLGKTIKQYGFFSYELTEALFVSDKEQQLIETILANIEDEYHSNIDRHSQDIIVTQLELLLQYADRFYNRQFITRKKINNDLLTKLELLLADYFNSDQTLTAGLPSVEYIADQLHVSPHYLGDLLRSMTGQNAQQHIQNKLIEKAKEFLSTTTLSVGEIAYQLGFKYPQSFNKLFKSKTNLSPLQFRQSFN</sequence>
<accession>A0ABT0HE30</accession>
<reference evidence="5 6" key="1">
    <citation type="submission" date="2022-04" db="EMBL/GenBank/DDBJ databases">
        <title>Spirosoma sp. strain RP8 genome sequencing and assembly.</title>
        <authorList>
            <person name="Jung Y."/>
        </authorList>
    </citation>
    <scope>NUCLEOTIDE SEQUENCE [LARGE SCALE GENOMIC DNA]</scope>
    <source>
        <strain evidence="5 6">RP8</strain>
    </source>
</reference>
<dbReference type="Pfam" id="PF12833">
    <property type="entry name" value="HTH_18"/>
    <property type="match status" value="1"/>
</dbReference>
<dbReference type="SUPFAM" id="SSF46689">
    <property type="entry name" value="Homeodomain-like"/>
    <property type="match status" value="1"/>
</dbReference>
<evidence type="ECO:0000256" key="1">
    <source>
        <dbReference type="ARBA" id="ARBA00023015"/>
    </source>
</evidence>